<dbReference type="Pfam" id="PF01399">
    <property type="entry name" value="PCI"/>
    <property type="match status" value="1"/>
</dbReference>
<evidence type="ECO:0000313" key="9">
    <source>
        <dbReference type="EMBL" id="KAG6380413.1"/>
    </source>
</evidence>
<dbReference type="InterPro" id="IPR019585">
    <property type="entry name" value="Rpn7/CSN1"/>
</dbReference>
<feature type="domain" description="PCI" evidence="8">
    <location>
        <begin position="251"/>
        <end position="423"/>
    </location>
</feature>
<evidence type="ECO:0000256" key="1">
    <source>
        <dbReference type="ARBA" id="ARBA00004123"/>
    </source>
</evidence>
<keyword evidence="6" id="KW-0539">Nucleus</keyword>
<evidence type="ECO:0000313" key="10">
    <source>
        <dbReference type="Proteomes" id="UP000683000"/>
    </source>
</evidence>
<dbReference type="GO" id="GO:0005737">
    <property type="term" value="C:cytoplasm"/>
    <property type="evidence" value="ECO:0007669"/>
    <property type="project" value="UniProtKB-SubCell"/>
</dbReference>
<dbReference type="PANTHER" id="PTHR14145">
    <property type="entry name" value="26S PROTESOME SUBUNIT 6"/>
    <property type="match status" value="1"/>
</dbReference>
<evidence type="ECO:0000256" key="7">
    <source>
        <dbReference type="SAM" id="MobiDB-lite"/>
    </source>
</evidence>
<gene>
    <name evidence="9" type="ORF">JVT61DRAFT_8542</name>
</gene>
<evidence type="ECO:0000256" key="6">
    <source>
        <dbReference type="ARBA" id="ARBA00023242"/>
    </source>
</evidence>
<dbReference type="InterPro" id="IPR000717">
    <property type="entry name" value="PCI_dom"/>
</dbReference>
<dbReference type="Gene3D" id="1.25.40.570">
    <property type="match status" value="1"/>
</dbReference>
<evidence type="ECO:0000256" key="5">
    <source>
        <dbReference type="ARBA" id="ARBA00022790"/>
    </source>
</evidence>
<name>A0A8I2Z0E5_9AGAM</name>
<comment type="caution">
    <text evidence="9">The sequence shown here is derived from an EMBL/GenBank/DDBJ whole genome shotgun (WGS) entry which is preliminary data.</text>
</comment>
<dbReference type="GO" id="GO:0000502">
    <property type="term" value="C:proteasome complex"/>
    <property type="evidence" value="ECO:0007669"/>
    <property type="project" value="UniProtKB-KW"/>
</dbReference>
<dbReference type="PROSITE" id="PS50250">
    <property type="entry name" value="PCI"/>
    <property type="match status" value="1"/>
</dbReference>
<dbReference type="AlphaFoldDB" id="A0A8I2Z0E5"/>
<dbReference type="Pfam" id="PF10602">
    <property type="entry name" value="RPN7"/>
    <property type="match status" value="1"/>
</dbReference>
<dbReference type="SUPFAM" id="SSF46785">
    <property type="entry name" value="Winged helix' DNA-binding domain"/>
    <property type="match status" value="1"/>
</dbReference>
<keyword evidence="4" id="KW-0963">Cytoplasm</keyword>
<evidence type="ECO:0000256" key="2">
    <source>
        <dbReference type="ARBA" id="ARBA00004496"/>
    </source>
</evidence>
<comment type="subcellular location">
    <subcellularLocation>
        <location evidence="2">Cytoplasm</location>
    </subcellularLocation>
    <subcellularLocation>
        <location evidence="1">Nucleus</location>
    </subcellularLocation>
</comment>
<dbReference type="InterPro" id="IPR045135">
    <property type="entry name" value="Rpn7_N"/>
</dbReference>
<dbReference type="InterPro" id="IPR036390">
    <property type="entry name" value="WH_DNA-bd_sf"/>
</dbReference>
<organism evidence="9 10">
    <name type="scientific">Boletus reticuloceps</name>
    <dbReference type="NCBI Taxonomy" id="495285"/>
    <lineage>
        <taxon>Eukaryota</taxon>
        <taxon>Fungi</taxon>
        <taxon>Dikarya</taxon>
        <taxon>Basidiomycota</taxon>
        <taxon>Agaricomycotina</taxon>
        <taxon>Agaricomycetes</taxon>
        <taxon>Agaricomycetidae</taxon>
        <taxon>Boletales</taxon>
        <taxon>Boletineae</taxon>
        <taxon>Boletaceae</taxon>
        <taxon>Boletoideae</taxon>
        <taxon>Boletus</taxon>
    </lineage>
</organism>
<feature type="region of interest" description="Disordered" evidence="7">
    <location>
        <begin position="1"/>
        <end position="28"/>
    </location>
</feature>
<proteinExistence type="inferred from homology"/>
<protein>
    <submittedName>
        <fullName evidence="9">26S proteasome subunit RPN7-domain-containing protein</fullName>
    </submittedName>
</protein>
<evidence type="ECO:0000256" key="3">
    <source>
        <dbReference type="ARBA" id="ARBA00008793"/>
    </source>
</evidence>
<evidence type="ECO:0000259" key="8">
    <source>
        <dbReference type="PROSITE" id="PS50250"/>
    </source>
</evidence>
<accession>A0A8I2Z0E5</accession>
<sequence>MMDVDPIDSEIANQYTQPPRRRQARPVDDAHPFDLDAYIASRTTVDRLLAITASCPSIAPQALKLAFNHIYRLRDTSLVQAALAAYASAATYPEGQGLPPPGDVVVVDAAWVEEVTKKNLAERTKLEVELKSYTNNMIKESIRMAHRDLGEHYRATGDFASALKHLTKSREFCSTSQHLVIEQRNYSHISSYIYKADAALESTTAATSGSAEGAATAVSAQPTSKKPSPEREQVQSKLDFAMALSHLGQGNYEKAASLFLRLDPPDQLGDWVGKLVAPGDIAIYGTLCALASLSRSAIKAQLLRNPVFSAYIEQEPYVRDVIQAYMSSDFKTTLDILSKYSTRHYIDIHLGTHVNDVTQHLRQTAVVLYFQPFETIRFDRMAAAFGWSIEEVEREVVALIQIGQIQGRVDSQNKILRAKKTDHRAELFEHAMKTALDIQSTNRKLLLRMRLQQVDLVVKSPKITLKRDQTQNLLDSPMAIVDLS</sequence>
<reference evidence="9" key="1">
    <citation type="submission" date="2021-03" db="EMBL/GenBank/DDBJ databases">
        <title>Evolutionary innovations through gain and loss of genes in the ectomycorrhizal Boletales.</title>
        <authorList>
            <person name="Wu G."/>
            <person name="Miyauchi S."/>
            <person name="Morin E."/>
            <person name="Yang Z.-L."/>
            <person name="Xu J."/>
            <person name="Martin F.M."/>
        </authorList>
    </citation>
    <scope>NUCLEOTIDE SEQUENCE</scope>
    <source>
        <strain evidence="9">BR01</strain>
    </source>
</reference>
<dbReference type="OrthoDB" id="422427at2759"/>
<comment type="similarity">
    <text evidence="3">Belongs to the CSN1 family.</text>
</comment>
<dbReference type="Proteomes" id="UP000683000">
    <property type="component" value="Unassembled WGS sequence"/>
</dbReference>
<dbReference type="SMART" id="SM00088">
    <property type="entry name" value="PINT"/>
    <property type="match status" value="1"/>
</dbReference>
<dbReference type="GO" id="GO:0008180">
    <property type="term" value="C:COP9 signalosome"/>
    <property type="evidence" value="ECO:0007669"/>
    <property type="project" value="UniProtKB-KW"/>
</dbReference>
<evidence type="ECO:0000256" key="4">
    <source>
        <dbReference type="ARBA" id="ARBA00022490"/>
    </source>
</evidence>
<keyword evidence="10" id="KW-1185">Reference proteome</keyword>
<keyword evidence="5" id="KW-0736">Signalosome</keyword>
<keyword evidence="9" id="KW-0647">Proteasome</keyword>
<dbReference type="EMBL" id="JAGFBS010000003">
    <property type="protein sequence ID" value="KAG6380413.1"/>
    <property type="molecule type" value="Genomic_DNA"/>
</dbReference>
<dbReference type="PANTHER" id="PTHR14145:SF2">
    <property type="entry name" value="COP9 SIGNALOSOME COMPLEX SUBUNIT 1"/>
    <property type="match status" value="1"/>
</dbReference>